<dbReference type="PANTHER" id="PTHR42803">
    <property type="entry name" value="ACYL-COA DEHYDROGENASE"/>
    <property type="match status" value="1"/>
</dbReference>
<dbReference type="Pfam" id="PF02770">
    <property type="entry name" value="Acyl-CoA_dh_M"/>
    <property type="match status" value="1"/>
</dbReference>
<evidence type="ECO:0000256" key="3">
    <source>
        <dbReference type="ARBA" id="ARBA00023002"/>
    </source>
</evidence>
<reference evidence="8 9" key="1">
    <citation type="submission" date="2021-04" db="EMBL/GenBank/DDBJ databases">
        <authorList>
            <person name="Pira H."/>
            <person name="Risdian C."/>
            <person name="Wink J."/>
        </authorList>
    </citation>
    <scope>NUCLEOTIDE SEQUENCE [LARGE SCALE GENOMIC DNA]</scope>
    <source>
        <strain evidence="8 9">WHA3</strain>
    </source>
</reference>
<dbReference type="PANTHER" id="PTHR42803:SF1">
    <property type="entry name" value="BROAD-SPECIFICITY LINEAR ACYL-COA DEHYDROGENASE FADE5"/>
    <property type="match status" value="1"/>
</dbReference>
<feature type="domain" description="Acetyl-CoA dehydrogenase-like C-terminal" evidence="7">
    <location>
        <begin position="465"/>
        <end position="589"/>
    </location>
</feature>
<evidence type="ECO:0000256" key="2">
    <source>
        <dbReference type="ARBA" id="ARBA00022630"/>
    </source>
</evidence>
<dbReference type="InterPro" id="IPR013786">
    <property type="entry name" value="AcylCoA_DH/ox_N"/>
</dbReference>
<dbReference type="InterPro" id="IPR006091">
    <property type="entry name" value="Acyl-CoA_Oxase/DH_mid-dom"/>
</dbReference>
<proteinExistence type="predicted"/>
<evidence type="ECO:0000313" key="9">
    <source>
        <dbReference type="Proteomes" id="UP000722336"/>
    </source>
</evidence>
<dbReference type="EMBL" id="JAGSPA010000002">
    <property type="protein sequence ID" value="MBV7256361.1"/>
    <property type="molecule type" value="Genomic_DNA"/>
</dbReference>
<evidence type="ECO:0000259" key="6">
    <source>
        <dbReference type="Pfam" id="PF02771"/>
    </source>
</evidence>
<dbReference type="Proteomes" id="UP000722336">
    <property type="component" value="Unassembled WGS sequence"/>
</dbReference>
<keyword evidence="9" id="KW-1185">Reference proteome</keyword>
<dbReference type="Pfam" id="PF12806">
    <property type="entry name" value="Acyl-CoA_dh_C"/>
    <property type="match status" value="1"/>
</dbReference>
<protein>
    <submittedName>
        <fullName evidence="8">Acyl-CoA dehydrogenase C-terminal domain-containing protein</fullName>
    </submittedName>
</protein>
<dbReference type="InterPro" id="IPR009075">
    <property type="entry name" value="AcylCo_DH/oxidase_C"/>
</dbReference>
<accession>A0ABS6SEJ7</accession>
<dbReference type="Pfam" id="PF00441">
    <property type="entry name" value="Acyl-CoA_dh_1"/>
    <property type="match status" value="1"/>
</dbReference>
<evidence type="ECO:0000256" key="1">
    <source>
        <dbReference type="ARBA" id="ARBA00001974"/>
    </source>
</evidence>
<dbReference type="RefSeq" id="WP_218444982.1">
    <property type="nucleotide sequence ID" value="NZ_JAGSPA010000002.1"/>
</dbReference>
<evidence type="ECO:0000259" key="4">
    <source>
        <dbReference type="Pfam" id="PF00441"/>
    </source>
</evidence>
<evidence type="ECO:0000313" key="8">
    <source>
        <dbReference type="EMBL" id="MBV7256361.1"/>
    </source>
</evidence>
<comment type="cofactor">
    <cofactor evidence="1">
        <name>FAD</name>
        <dbReference type="ChEBI" id="CHEBI:57692"/>
    </cofactor>
</comment>
<keyword evidence="3" id="KW-0560">Oxidoreductase</keyword>
<dbReference type="InterPro" id="IPR025878">
    <property type="entry name" value="Acyl-CoA_dh-like_C_dom"/>
</dbReference>
<name>A0ABS6SEJ7_9SPHN</name>
<keyword evidence="2" id="KW-0285">Flavoprotein</keyword>
<feature type="domain" description="Acyl-CoA oxidase/dehydrogenase middle" evidence="5">
    <location>
        <begin position="161"/>
        <end position="269"/>
    </location>
</feature>
<dbReference type="Pfam" id="PF02771">
    <property type="entry name" value="Acyl-CoA_dh_N"/>
    <property type="match status" value="1"/>
</dbReference>
<gene>
    <name evidence="8" type="ORF">KCG44_06125</name>
</gene>
<comment type="caution">
    <text evidence="8">The sequence shown here is derived from an EMBL/GenBank/DDBJ whole genome shotgun (WGS) entry which is preliminary data.</text>
</comment>
<sequence>MTYTAPLTEQRFALETAGRLAELAALPKFAAMDDDLVDAILTESGKFAAEVFAPLNWKGDREGAKLENGVVTLPEGFRDAYGQYVEAGWGSLGGDPEYGGQGLPFALATACQEQLTSANMAFSLCPMLTLGAIEALTAHASEDLKQTYLTKLVSGEWTGTMNLTEPQAGSDVGALRTTAEQAADGTWRIKGQKIYITWGEHDVADNIVHLVLARTAGAPAGTKGISLFVVPKYLPAEDGGFTVRNDLRCVGLEEKLGIHASPTCTMSFGDKGECVGFIVGEEMAGMRAMFTMMNHARVNVGLQGPAICERAYQAALAYAKERVQSAKLGGPDRDPVAIVEHADVRRNLMTMKAITEATRALVYANAAAVDMAHAQKDADARTAAQGRADLLTPITKGYATDMGVEVASIGVQVHGGMGFVEETGAAQHYRDIRIAPIYEGTNGIQAMDLVGRKLNVAGGQHWRGLLAEMRADIASLPATGDFAAMKVPLSDIADAVAAAANWLVEPGRDPNDVAAGAQPFLRLFGIAIGGWLLAGQAREAQSRLALGKGDAGFLRAKVVTARFFAEQVVPQGAALLGPVMRGRDTLFAISADAL</sequence>
<feature type="domain" description="Acyl-CoA dehydrogenase/oxidase C-terminal" evidence="4">
    <location>
        <begin position="285"/>
        <end position="449"/>
    </location>
</feature>
<feature type="domain" description="Acyl-CoA dehydrogenase/oxidase N-terminal" evidence="6">
    <location>
        <begin position="74"/>
        <end position="156"/>
    </location>
</feature>
<dbReference type="InterPro" id="IPR052166">
    <property type="entry name" value="Diverse_Acyl-CoA_DH"/>
</dbReference>
<evidence type="ECO:0000259" key="5">
    <source>
        <dbReference type="Pfam" id="PF02770"/>
    </source>
</evidence>
<evidence type="ECO:0000259" key="7">
    <source>
        <dbReference type="Pfam" id="PF12806"/>
    </source>
</evidence>
<organism evidence="8 9">
    <name type="scientific">Pacificimonas pallii</name>
    <dbReference type="NCBI Taxonomy" id="2827236"/>
    <lineage>
        <taxon>Bacteria</taxon>
        <taxon>Pseudomonadati</taxon>
        <taxon>Pseudomonadota</taxon>
        <taxon>Alphaproteobacteria</taxon>
        <taxon>Sphingomonadales</taxon>
        <taxon>Sphingosinicellaceae</taxon>
        <taxon>Pacificimonas</taxon>
    </lineage>
</organism>